<keyword evidence="5" id="KW-1003">Cell membrane</keyword>
<dbReference type="SUPFAM" id="SSF54637">
    <property type="entry name" value="Thioesterase/thiol ester dehydrase-isomerase"/>
    <property type="match status" value="1"/>
</dbReference>
<comment type="catalytic activity">
    <reaction evidence="26">
        <text>tetradecanoyl-CoA + H2O = tetradecanoate + CoA + H(+)</text>
        <dbReference type="Rhea" id="RHEA:40119"/>
        <dbReference type="ChEBI" id="CHEBI:15377"/>
        <dbReference type="ChEBI" id="CHEBI:15378"/>
        <dbReference type="ChEBI" id="CHEBI:30807"/>
        <dbReference type="ChEBI" id="CHEBI:57287"/>
        <dbReference type="ChEBI" id="CHEBI:57385"/>
    </reaction>
    <physiologicalReaction direction="left-to-right" evidence="26">
        <dbReference type="Rhea" id="RHEA:40120"/>
    </physiologicalReaction>
</comment>
<protein>
    <recommendedName>
        <fullName evidence="20">Acyl-coenzyme A thioesterase THEM4</fullName>
        <ecNumber evidence="19">3.1.2.2</ecNumber>
    </recommendedName>
    <alternativeName>
        <fullName evidence="21">Thioesterase superfamily member 4</fullName>
    </alternativeName>
</protein>
<keyword evidence="15" id="KW-0966">Cell projection</keyword>
<evidence type="ECO:0000256" key="6">
    <source>
        <dbReference type="ARBA" id="ARBA00022490"/>
    </source>
</evidence>
<keyword evidence="9" id="KW-0378">Hydrolase</keyword>
<dbReference type="Pfam" id="PF03061">
    <property type="entry name" value="4HBT"/>
    <property type="match status" value="1"/>
</dbReference>
<keyword evidence="6" id="KW-0963">Cytoplasm</keyword>
<dbReference type="NCBIfam" id="TIGR00369">
    <property type="entry name" value="unchar_dom_1"/>
    <property type="match status" value="1"/>
</dbReference>
<evidence type="ECO:0000256" key="24">
    <source>
        <dbReference type="ARBA" id="ARBA00047969"/>
    </source>
</evidence>
<comment type="similarity">
    <text evidence="18">Belongs to the THEM4/THEM5 thioesterase family.</text>
</comment>
<proteinExistence type="inferred from homology"/>
<evidence type="ECO:0000256" key="11">
    <source>
        <dbReference type="ARBA" id="ARBA00022946"/>
    </source>
</evidence>
<dbReference type="GO" id="GO:0006631">
    <property type="term" value="P:fatty acid metabolic process"/>
    <property type="evidence" value="ECO:0007669"/>
    <property type="project" value="UniProtKB-KW"/>
</dbReference>
<evidence type="ECO:0000313" key="28">
    <source>
        <dbReference type="EMBL" id="MPL67935.1"/>
    </source>
</evidence>
<evidence type="ECO:0000256" key="16">
    <source>
        <dbReference type="ARBA" id="ARBA00035852"/>
    </source>
</evidence>
<evidence type="ECO:0000256" key="21">
    <source>
        <dbReference type="ARBA" id="ARBA00043210"/>
    </source>
</evidence>
<comment type="subcellular location">
    <subcellularLocation>
        <location evidence="3">Cell projection</location>
        <location evidence="3">Ruffle membrane</location>
    </subcellularLocation>
    <subcellularLocation>
        <location evidence="1">Cytoplasm</location>
    </subcellularLocation>
    <subcellularLocation>
        <location evidence="4">Mitochondrion inner membrane</location>
        <topology evidence="4">Peripheral membrane protein</topology>
    </subcellularLocation>
    <subcellularLocation>
        <location evidence="2">Mitochondrion intermembrane space</location>
    </subcellularLocation>
</comment>
<evidence type="ECO:0000256" key="7">
    <source>
        <dbReference type="ARBA" id="ARBA00022703"/>
    </source>
</evidence>
<evidence type="ECO:0000256" key="26">
    <source>
        <dbReference type="ARBA" id="ARBA00048180"/>
    </source>
</evidence>
<evidence type="ECO:0000256" key="17">
    <source>
        <dbReference type="ARBA" id="ARBA00037002"/>
    </source>
</evidence>
<dbReference type="InterPro" id="IPR029069">
    <property type="entry name" value="HotDog_dom_sf"/>
</dbReference>
<dbReference type="PANTHER" id="PTHR12418:SF19">
    <property type="entry name" value="ACYL-COENZYME A THIOESTERASE THEM4"/>
    <property type="match status" value="1"/>
</dbReference>
<evidence type="ECO:0000259" key="27">
    <source>
        <dbReference type="Pfam" id="PF03061"/>
    </source>
</evidence>
<accession>A0A644TLT6</accession>
<dbReference type="Gene3D" id="3.10.129.10">
    <property type="entry name" value="Hotdog Thioesterase"/>
    <property type="match status" value="1"/>
</dbReference>
<sequence>MANSEQREQANQWCFGCGRQNPIGLKLEFTEENDLYSTKFTAGPEHQSYDGIVHGGIVSTVLDEITTRYLYSKGHNVVTARLEVRFRKPTPIGVELTATSQIISHRRNIYEMEGIIKLPNGTVTAEAKATVAVVNGGQA</sequence>
<keyword evidence="12" id="KW-0443">Lipid metabolism</keyword>
<evidence type="ECO:0000256" key="9">
    <source>
        <dbReference type="ARBA" id="ARBA00022801"/>
    </source>
</evidence>
<evidence type="ECO:0000256" key="4">
    <source>
        <dbReference type="ARBA" id="ARBA00004637"/>
    </source>
</evidence>
<evidence type="ECO:0000256" key="1">
    <source>
        <dbReference type="ARBA" id="ARBA00004496"/>
    </source>
</evidence>
<dbReference type="GO" id="GO:0005758">
    <property type="term" value="C:mitochondrial intermembrane space"/>
    <property type="evidence" value="ECO:0007669"/>
    <property type="project" value="UniProtKB-SubCell"/>
</dbReference>
<keyword evidence="13" id="KW-0496">Mitochondrion</keyword>
<evidence type="ECO:0000256" key="13">
    <source>
        <dbReference type="ARBA" id="ARBA00023128"/>
    </source>
</evidence>
<name>A0A644TLT6_9ZZZZ</name>
<comment type="catalytic activity">
    <reaction evidence="24">
        <text>decanoyl-CoA + H2O = decanoate + CoA + H(+)</text>
        <dbReference type="Rhea" id="RHEA:40059"/>
        <dbReference type="ChEBI" id="CHEBI:15377"/>
        <dbReference type="ChEBI" id="CHEBI:15378"/>
        <dbReference type="ChEBI" id="CHEBI:27689"/>
        <dbReference type="ChEBI" id="CHEBI:57287"/>
        <dbReference type="ChEBI" id="CHEBI:61430"/>
    </reaction>
    <physiologicalReaction direction="left-to-right" evidence="24">
        <dbReference type="Rhea" id="RHEA:40060"/>
    </physiologicalReaction>
</comment>
<dbReference type="GO" id="GO:0005743">
    <property type="term" value="C:mitochondrial inner membrane"/>
    <property type="evidence" value="ECO:0007669"/>
    <property type="project" value="UniProtKB-SubCell"/>
</dbReference>
<evidence type="ECO:0000256" key="15">
    <source>
        <dbReference type="ARBA" id="ARBA00023273"/>
    </source>
</evidence>
<gene>
    <name evidence="28" type="ORF">SDC9_13638</name>
</gene>
<comment type="caution">
    <text evidence="28">The sequence shown here is derived from an EMBL/GenBank/DDBJ whole genome shotgun (WGS) entry which is preliminary data.</text>
</comment>
<keyword evidence="14" id="KW-0472">Membrane</keyword>
<organism evidence="28">
    <name type="scientific">bioreactor metagenome</name>
    <dbReference type="NCBI Taxonomy" id="1076179"/>
    <lineage>
        <taxon>unclassified sequences</taxon>
        <taxon>metagenomes</taxon>
        <taxon>ecological metagenomes</taxon>
    </lineage>
</organism>
<evidence type="ECO:0000256" key="18">
    <source>
        <dbReference type="ARBA" id="ARBA00038456"/>
    </source>
</evidence>
<comment type="catalytic activity">
    <reaction evidence="25">
        <text>dodecanoyl-CoA + H2O = dodecanoate + CoA + H(+)</text>
        <dbReference type="Rhea" id="RHEA:30135"/>
        <dbReference type="ChEBI" id="CHEBI:15377"/>
        <dbReference type="ChEBI" id="CHEBI:15378"/>
        <dbReference type="ChEBI" id="CHEBI:18262"/>
        <dbReference type="ChEBI" id="CHEBI:57287"/>
        <dbReference type="ChEBI" id="CHEBI:57375"/>
    </reaction>
    <physiologicalReaction direction="left-to-right" evidence="25">
        <dbReference type="Rhea" id="RHEA:30136"/>
    </physiologicalReaction>
</comment>
<keyword evidence="8" id="KW-0999">Mitochondrion inner membrane</keyword>
<evidence type="ECO:0000256" key="14">
    <source>
        <dbReference type="ARBA" id="ARBA00023136"/>
    </source>
</evidence>
<evidence type="ECO:0000256" key="8">
    <source>
        <dbReference type="ARBA" id="ARBA00022792"/>
    </source>
</evidence>
<dbReference type="AlphaFoldDB" id="A0A644TLT6"/>
<keyword evidence="11" id="KW-0809">Transit peptide</keyword>
<reference evidence="28" key="1">
    <citation type="submission" date="2019-08" db="EMBL/GenBank/DDBJ databases">
        <authorList>
            <person name="Kucharzyk K."/>
            <person name="Murdoch R.W."/>
            <person name="Higgins S."/>
            <person name="Loffler F."/>
        </authorList>
    </citation>
    <scope>NUCLEOTIDE SEQUENCE</scope>
</reference>
<evidence type="ECO:0000256" key="23">
    <source>
        <dbReference type="ARBA" id="ARBA00047734"/>
    </source>
</evidence>
<evidence type="ECO:0000256" key="22">
    <source>
        <dbReference type="ARBA" id="ARBA00047588"/>
    </source>
</evidence>
<dbReference type="GO" id="GO:0016787">
    <property type="term" value="F:hydrolase activity"/>
    <property type="evidence" value="ECO:0007669"/>
    <property type="project" value="UniProtKB-KW"/>
</dbReference>
<dbReference type="InterPro" id="IPR052365">
    <property type="entry name" value="THEM4/THEM5_acyl-CoA_thioest"/>
</dbReference>
<comment type="catalytic activity">
    <reaction evidence="16">
        <text>(5Z,8Z,11Z,14Z)-eicosatetraenoyl-CoA + H2O = (5Z,8Z,11Z,14Z)-eicosatetraenoate + CoA + H(+)</text>
        <dbReference type="Rhea" id="RHEA:40151"/>
        <dbReference type="ChEBI" id="CHEBI:15377"/>
        <dbReference type="ChEBI" id="CHEBI:15378"/>
        <dbReference type="ChEBI" id="CHEBI:32395"/>
        <dbReference type="ChEBI" id="CHEBI:57287"/>
        <dbReference type="ChEBI" id="CHEBI:57368"/>
    </reaction>
    <physiologicalReaction direction="left-to-right" evidence="16">
        <dbReference type="Rhea" id="RHEA:40152"/>
    </physiologicalReaction>
</comment>
<evidence type="ECO:0000256" key="5">
    <source>
        <dbReference type="ARBA" id="ARBA00022475"/>
    </source>
</evidence>
<evidence type="ECO:0000256" key="25">
    <source>
        <dbReference type="ARBA" id="ARBA00048074"/>
    </source>
</evidence>
<dbReference type="EMBL" id="VSSQ01000039">
    <property type="protein sequence ID" value="MPL67935.1"/>
    <property type="molecule type" value="Genomic_DNA"/>
</dbReference>
<dbReference type="PANTHER" id="PTHR12418">
    <property type="entry name" value="ACYL-COENZYME A THIOESTERASE THEM4"/>
    <property type="match status" value="1"/>
</dbReference>
<evidence type="ECO:0000256" key="12">
    <source>
        <dbReference type="ARBA" id="ARBA00023098"/>
    </source>
</evidence>
<comment type="catalytic activity">
    <reaction evidence="22">
        <text>octanoyl-CoA + H2O = octanoate + CoA + H(+)</text>
        <dbReference type="Rhea" id="RHEA:30143"/>
        <dbReference type="ChEBI" id="CHEBI:15377"/>
        <dbReference type="ChEBI" id="CHEBI:15378"/>
        <dbReference type="ChEBI" id="CHEBI:25646"/>
        <dbReference type="ChEBI" id="CHEBI:57287"/>
        <dbReference type="ChEBI" id="CHEBI:57386"/>
    </reaction>
    <physiologicalReaction direction="left-to-right" evidence="22">
        <dbReference type="Rhea" id="RHEA:30144"/>
    </physiologicalReaction>
</comment>
<dbReference type="EC" id="3.1.2.2" evidence="19"/>
<evidence type="ECO:0000256" key="10">
    <source>
        <dbReference type="ARBA" id="ARBA00022832"/>
    </source>
</evidence>
<dbReference type="GO" id="GO:0032587">
    <property type="term" value="C:ruffle membrane"/>
    <property type="evidence" value="ECO:0007669"/>
    <property type="project" value="UniProtKB-SubCell"/>
</dbReference>
<dbReference type="CDD" id="cd03443">
    <property type="entry name" value="PaaI_thioesterase"/>
    <property type="match status" value="1"/>
</dbReference>
<keyword evidence="10" id="KW-0276">Fatty acid metabolism</keyword>
<evidence type="ECO:0000256" key="2">
    <source>
        <dbReference type="ARBA" id="ARBA00004569"/>
    </source>
</evidence>
<evidence type="ECO:0000256" key="3">
    <source>
        <dbReference type="ARBA" id="ARBA00004632"/>
    </source>
</evidence>
<dbReference type="GO" id="GO:0006915">
    <property type="term" value="P:apoptotic process"/>
    <property type="evidence" value="ECO:0007669"/>
    <property type="project" value="UniProtKB-KW"/>
</dbReference>
<evidence type="ECO:0000256" key="19">
    <source>
        <dbReference type="ARBA" id="ARBA00038848"/>
    </source>
</evidence>
<dbReference type="InterPro" id="IPR006683">
    <property type="entry name" value="Thioestr_dom"/>
</dbReference>
<comment type="catalytic activity">
    <reaction evidence="23">
        <text>hexadecanoyl-CoA + H2O = hexadecanoate + CoA + H(+)</text>
        <dbReference type="Rhea" id="RHEA:16645"/>
        <dbReference type="ChEBI" id="CHEBI:7896"/>
        <dbReference type="ChEBI" id="CHEBI:15377"/>
        <dbReference type="ChEBI" id="CHEBI:15378"/>
        <dbReference type="ChEBI" id="CHEBI:57287"/>
        <dbReference type="ChEBI" id="CHEBI:57379"/>
        <dbReference type="EC" id="3.1.2.2"/>
    </reaction>
    <physiologicalReaction direction="left-to-right" evidence="23">
        <dbReference type="Rhea" id="RHEA:16646"/>
    </physiologicalReaction>
</comment>
<dbReference type="InterPro" id="IPR003736">
    <property type="entry name" value="PAAI_dom"/>
</dbReference>
<feature type="domain" description="Thioesterase" evidence="27">
    <location>
        <begin position="51"/>
        <end position="123"/>
    </location>
</feature>
<evidence type="ECO:0000256" key="20">
    <source>
        <dbReference type="ARBA" id="ARBA00040123"/>
    </source>
</evidence>
<keyword evidence="7" id="KW-0053">Apoptosis</keyword>
<comment type="catalytic activity">
    <reaction evidence="17">
        <text>(9Z)-octadecenoyl-CoA + H2O = (9Z)-octadecenoate + CoA + H(+)</text>
        <dbReference type="Rhea" id="RHEA:40139"/>
        <dbReference type="ChEBI" id="CHEBI:15377"/>
        <dbReference type="ChEBI" id="CHEBI:15378"/>
        <dbReference type="ChEBI" id="CHEBI:30823"/>
        <dbReference type="ChEBI" id="CHEBI:57287"/>
        <dbReference type="ChEBI" id="CHEBI:57387"/>
    </reaction>
    <physiologicalReaction direction="left-to-right" evidence="17">
        <dbReference type="Rhea" id="RHEA:40140"/>
    </physiologicalReaction>
</comment>